<reference evidence="1 2" key="1">
    <citation type="submission" date="2024-01" db="EMBL/GenBank/DDBJ databases">
        <title>The genomes of 5 underutilized Papilionoideae crops provide insights into root nodulation and disease resistanc.</title>
        <authorList>
            <person name="Jiang F."/>
        </authorList>
    </citation>
    <scope>NUCLEOTIDE SEQUENCE [LARGE SCALE GENOMIC DNA]</scope>
    <source>
        <strain evidence="1">LVBAO_FW01</strain>
        <tissue evidence="1">Leaves</tissue>
    </source>
</reference>
<dbReference type="EMBL" id="JAYMYQ010000001">
    <property type="protein sequence ID" value="KAK7361800.1"/>
    <property type="molecule type" value="Genomic_DNA"/>
</dbReference>
<dbReference type="AlphaFoldDB" id="A0AAN9MVI0"/>
<proteinExistence type="predicted"/>
<gene>
    <name evidence="1" type="ORF">VNO77_03884</name>
</gene>
<evidence type="ECO:0000313" key="2">
    <source>
        <dbReference type="Proteomes" id="UP001367508"/>
    </source>
</evidence>
<accession>A0AAN9MVI0</accession>
<protein>
    <submittedName>
        <fullName evidence="1">Uncharacterized protein</fullName>
    </submittedName>
</protein>
<dbReference type="Proteomes" id="UP001367508">
    <property type="component" value="Unassembled WGS sequence"/>
</dbReference>
<evidence type="ECO:0000313" key="1">
    <source>
        <dbReference type="EMBL" id="KAK7361800.1"/>
    </source>
</evidence>
<sequence>MHHHSSQEQAFLCKISRELQWHICLLLHARFDSRSGEKLMGRIFIDIQEGCALRNQSARSNSSGED</sequence>
<keyword evidence="2" id="KW-1185">Reference proteome</keyword>
<name>A0AAN9MVI0_CANGL</name>
<comment type="caution">
    <text evidence="1">The sequence shown here is derived from an EMBL/GenBank/DDBJ whole genome shotgun (WGS) entry which is preliminary data.</text>
</comment>
<organism evidence="1 2">
    <name type="scientific">Canavalia gladiata</name>
    <name type="common">Sword bean</name>
    <name type="synonym">Dolichos gladiatus</name>
    <dbReference type="NCBI Taxonomy" id="3824"/>
    <lineage>
        <taxon>Eukaryota</taxon>
        <taxon>Viridiplantae</taxon>
        <taxon>Streptophyta</taxon>
        <taxon>Embryophyta</taxon>
        <taxon>Tracheophyta</taxon>
        <taxon>Spermatophyta</taxon>
        <taxon>Magnoliopsida</taxon>
        <taxon>eudicotyledons</taxon>
        <taxon>Gunneridae</taxon>
        <taxon>Pentapetalae</taxon>
        <taxon>rosids</taxon>
        <taxon>fabids</taxon>
        <taxon>Fabales</taxon>
        <taxon>Fabaceae</taxon>
        <taxon>Papilionoideae</taxon>
        <taxon>50 kb inversion clade</taxon>
        <taxon>NPAAA clade</taxon>
        <taxon>indigoferoid/millettioid clade</taxon>
        <taxon>Phaseoleae</taxon>
        <taxon>Canavalia</taxon>
    </lineage>
</organism>